<dbReference type="RefSeq" id="XP_009496883.1">
    <property type="nucleotide sequence ID" value="XM_009498608.1"/>
</dbReference>
<dbReference type="OrthoDB" id="674604at2759"/>
<gene>
    <name evidence="1" type="ORF">H696_04745</name>
</gene>
<dbReference type="EMBL" id="KB932208">
    <property type="protein sequence ID" value="KCV68451.1"/>
    <property type="molecule type" value="Genomic_DNA"/>
</dbReference>
<keyword evidence="2" id="KW-1185">Reference proteome</keyword>
<dbReference type="Proteomes" id="UP000030693">
    <property type="component" value="Unassembled WGS sequence"/>
</dbReference>
<sequence>MIAAYLREANLQAVAAQLDRSLERRLQVAASRPGSRAALRAAIRAGDWPEAERLAVLLGLAPAAGLPIEAPVSGSVAPGGPAGGMAPGAGTSAISSGGIPGAAGATGSATAAAAAAAAIPQAGPPADEHQPPLPELLAALELAPPSSFLLYTLLRQQFLELVDLGEPSRALALLTHRIKPLWPPGPAPAYCAHRFHPDDFRELCRVLTCASVAEAPYLADWPGVTGGRDRIIVLFSPDLVDEVATGQLLGHWGKWADDELAPPPARLVTLLKRGVAFRLQQHQYSPSDVCQTSSRGYSQS</sequence>
<dbReference type="STRING" id="691883.A0A058Z2W0"/>
<accession>A0A058Z2W0</accession>
<reference evidence="1" key="1">
    <citation type="submission" date="2013-04" db="EMBL/GenBank/DDBJ databases">
        <title>The Genome Sequence of Fonticula alba ATCC 38817.</title>
        <authorList>
            <consortium name="The Broad Institute Genomics Platform"/>
            <person name="Russ C."/>
            <person name="Cuomo C."/>
            <person name="Burger G."/>
            <person name="Gray M.W."/>
            <person name="Holland P.W.H."/>
            <person name="King N."/>
            <person name="Lang F.B.F."/>
            <person name="Roger A.J."/>
            <person name="Ruiz-Trillo I."/>
            <person name="Brown M."/>
            <person name="Walker B."/>
            <person name="Young S."/>
            <person name="Zeng Q."/>
            <person name="Gargeya S."/>
            <person name="Fitzgerald M."/>
            <person name="Haas B."/>
            <person name="Abouelleil A."/>
            <person name="Allen A.W."/>
            <person name="Alvarado L."/>
            <person name="Arachchi H.M."/>
            <person name="Berlin A.M."/>
            <person name="Chapman S.B."/>
            <person name="Gainer-Dewar J."/>
            <person name="Goldberg J."/>
            <person name="Griggs A."/>
            <person name="Gujja S."/>
            <person name="Hansen M."/>
            <person name="Howarth C."/>
            <person name="Imamovic A."/>
            <person name="Ireland A."/>
            <person name="Larimer J."/>
            <person name="McCowan C."/>
            <person name="Murphy C."/>
            <person name="Pearson M."/>
            <person name="Poon T.W."/>
            <person name="Priest M."/>
            <person name="Roberts A."/>
            <person name="Saif S."/>
            <person name="Shea T."/>
            <person name="Sisk P."/>
            <person name="Sykes S."/>
            <person name="Wortman J."/>
            <person name="Nusbaum C."/>
            <person name="Birren B."/>
        </authorList>
    </citation>
    <scope>NUCLEOTIDE SEQUENCE [LARGE SCALE GENOMIC DNA]</scope>
    <source>
        <strain evidence="1">ATCC 38817</strain>
    </source>
</reference>
<evidence type="ECO:0000313" key="2">
    <source>
        <dbReference type="Proteomes" id="UP000030693"/>
    </source>
</evidence>
<evidence type="ECO:0008006" key="3">
    <source>
        <dbReference type="Google" id="ProtNLM"/>
    </source>
</evidence>
<dbReference type="GeneID" id="20529470"/>
<proteinExistence type="predicted"/>
<protein>
    <recommendedName>
        <fullName evidence="3">CTLH domain-containing protein</fullName>
    </recommendedName>
</protein>
<dbReference type="AlphaFoldDB" id="A0A058Z2W0"/>
<evidence type="ECO:0000313" key="1">
    <source>
        <dbReference type="EMBL" id="KCV68451.1"/>
    </source>
</evidence>
<name>A0A058Z2W0_FONAL</name>
<organism evidence="1">
    <name type="scientific">Fonticula alba</name>
    <name type="common">Slime mold</name>
    <dbReference type="NCBI Taxonomy" id="691883"/>
    <lineage>
        <taxon>Eukaryota</taxon>
        <taxon>Rotosphaerida</taxon>
        <taxon>Fonticulaceae</taxon>
        <taxon>Fonticula</taxon>
    </lineage>
</organism>